<accession>A0A0D6P3B1</accession>
<organism evidence="6 7">
    <name type="scientific">Acidisphaera rubrifaciens HS-AP3</name>
    <dbReference type="NCBI Taxonomy" id="1231350"/>
    <lineage>
        <taxon>Bacteria</taxon>
        <taxon>Pseudomonadati</taxon>
        <taxon>Pseudomonadota</taxon>
        <taxon>Alphaproteobacteria</taxon>
        <taxon>Acetobacterales</taxon>
        <taxon>Acetobacteraceae</taxon>
        <taxon>Acidisphaera</taxon>
    </lineage>
</organism>
<dbReference type="CDD" id="cd06327">
    <property type="entry name" value="PBP1_SBP-like"/>
    <property type="match status" value="1"/>
</dbReference>
<evidence type="ECO:0000256" key="1">
    <source>
        <dbReference type="ARBA" id="ARBA00010062"/>
    </source>
</evidence>
<protein>
    <submittedName>
        <fullName evidence="6">ABC transporter branched-chain amino acid permease</fullName>
    </submittedName>
</protein>
<evidence type="ECO:0000313" key="6">
    <source>
        <dbReference type="EMBL" id="GAN76137.1"/>
    </source>
</evidence>
<name>A0A0D6P3B1_9PROT</name>
<feature type="signal peptide" evidence="4">
    <location>
        <begin position="1"/>
        <end position="26"/>
    </location>
</feature>
<sequence>MQTLSRRVLLAAAPVTIALSSRIARAAPRPRLRIGVLNDESGPYRDLTGMTSVACARQAVQDFGDHGFDVDILYADHQNKPDVGASIARQWIDNDGVDVIADVPTSSVALAVSQVCREKDKLHLNASATAVALTGKQCNANTIVWSFDTYMMAVSSGGAMVRAGGKTWFFITADYAFGHSLEDQTSNVVRAAGGKVLGSVRYPFPDTTDFSSFISQAMSSGANVLGLANAGADSVNCMKQAHEFGLRKSGMRLAPMLSFITDIHALGLDVAQGITLTESFYWNLNDRTRAFAKRLQPKMGNFMPNQAQASAYSSVLHYLKVAAAMGPAEAKRSGAATVARMKAMPTDDDAFGPGKIRIDGRGLFPAYLFRVKTPAESRGEWDLYDLVATTPADQTAVPLSESACPLVKA</sequence>
<dbReference type="SUPFAM" id="SSF53822">
    <property type="entry name" value="Periplasmic binding protein-like I"/>
    <property type="match status" value="1"/>
</dbReference>
<dbReference type="AlphaFoldDB" id="A0A0D6P3B1"/>
<dbReference type="GO" id="GO:0006865">
    <property type="term" value="P:amino acid transport"/>
    <property type="evidence" value="ECO:0007669"/>
    <property type="project" value="UniProtKB-KW"/>
</dbReference>
<dbReference type="InterPro" id="IPR028081">
    <property type="entry name" value="Leu-bd"/>
</dbReference>
<evidence type="ECO:0000256" key="4">
    <source>
        <dbReference type="SAM" id="SignalP"/>
    </source>
</evidence>
<dbReference type="PANTHER" id="PTHR30483:SF6">
    <property type="entry name" value="PERIPLASMIC BINDING PROTEIN OF ABC TRANSPORTER FOR NATURAL AMINO ACIDS"/>
    <property type="match status" value="1"/>
</dbReference>
<keyword evidence="7" id="KW-1185">Reference proteome</keyword>
<feature type="chain" id="PRO_5002309716" evidence="4">
    <location>
        <begin position="27"/>
        <end position="409"/>
    </location>
</feature>
<proteinExistence type="inferred from homology"/>
<dbReference type="Gene3D" id="3.40.50.2300">
    <property type="match status" value="2"/>
</dbReference>
<reference evidence="6 7" key="1">
    <citation type="submission" date="2012-11" db="EMBL/GenBank/DDBJ databases">
        <title>Whole genome sequence of Acidisphaera rubrifaciens HS-AP3.</title>
        <authorList>
            <person name="Azuma Y."/>
            <person name="Higashiura N."/>
            <person name="Hirakawa H."/>
            <person name="Matsushita K."/>
        </authorList>
    </citation>
    <scope>NUCLEOTIDE SEQUENCE [LARGE SCALE GENOMIC DNA]</scope>
    <source>
        <strain evidence="6 7">HS-AP3</strain>
    </source>
</reference>
<evidence type="ECO:0000259" key="5">
    <source>
        <dbReference type="Pfam" id="PF13458"/>
    </source>
</evidence>
<dbReference type="InterPro" id="IPR051010">
    <property type="entry name" value="BCAA_transport"/>
</dbReference>
<comment type="similarity">
    <text evidence="1">Belongs to the leucine-binding protein family.</text>
</comment>
<keyword evidence="3" id="KW-0029">Amino-acid transport</keyword>
<comment type="caution">
    <text evidence="6">The sequence shown here is derived from an EMBL/GenBank/DDBJ whole genome shotgun (WGS) entry which is preliminary data.</text>
</comment>
<dbReference type="OrthoDB" id="7237299at2"/>
<feature type="domain" description="Leucine-binding protein" evidence="5">
    <location>
        <begin position="32"/>
        <end position="372"/>
    </location>
</feature>
<dbReference type="InterPro" id="IPR028082">
    <property type="entry name" value="Peripla_BP_I"/>
</dbReference>
<dbReference type="EMBL" id="BANB01000062">
    <property type="protein sequence ID" value="GAN76137.1"/>
    <property type="molecule type" value="Genomic_DNA"/>
</dbReference>
<evidence type="ECO:0000313" key="7">
    <source>
        <dbReference type="Proteomes" id="UP000032680"/>
    </source>
</evidence>
<dbReference type="Pfam" id="PF13458">
    <property type="entry name" value="Peripla_BP_6"/>
    <property type="match status" value="1"/>
</dbReference>
<evidence type="ECO:0000256" key="2">
    <source>
        <dbReference type="ARBA" id="ARBA00022729"/>
    </source>
</evidence>
<gene>
    <name evidence="6" type="ORF">Asru_0062_02</name>
</gene>
<evidence type="ECO:0000256" key="3">
    <source>
        <dbReference type="ARBA" id="ARBA00022970"/>
    </source>
</evidence>
<keyword evidence="3" id="KW-0813">Transport</keyword>
<dbReference type="Proteomes" id="UP000032680">
    <property type="component" value="Unassembled WGS sequence"/>
</dbReference>
<dbReference type="PANTHER" id="PTHR30483">
    <property type="entry name" value="LEUCINE-SPECIFIC-BINDING PROTEIN"/>
    <property type="match status" value="1"/>
</dbReference>
<keyword evidence="2 4" id="KW-0732">Signal</keyword>